<gene>
    <name evidence="1" type="ORF">M513_13318</name>
</gene>
<sequence length="431" mass="47181">MERPEPNISGASFPFEMDGRISSCEHLDDQCDTTRIDAMGFEGSNEVEDGGGGGWGDCPSKNREEDVQKFLDEGVVLVLGGAVVGTRVQKGDTNALYTGPQSPFRLSPDLEGPGKCLRPCRLVQAPSVKFGARDRGGDDADNLLWCYWFELSLNSSDLDYWGDLKYWAKGRSGSRYVRSVGAYLRFVLGRELMSPGDARFVHFPKCDANGRGSGERTGCAEPSECSAPQGMCEGAGGGAGELPKERWGNGYLRIGRITTMDFNNSRSLLFGLIRGKPSTNANLEFGLQDLLSRSVSLGILCTQGSSSNGSPRFTIWWKVSMVWGGSEGGCSVATLVVGLPELLPVRRRWKLLLNLPVCVLGSWGNHMAATSVPAHGRSSCRCFLCLTYLDLAMYVQDRSSDERIRSNKRCTVDESFIQRTSSFLLRELEIN</sequence>
<organism evidence="1 2">
    <name type="scientific">Trichuris suis</name>
    <name type="common">pig whipworm</name>
    <dbReference type="NCBI Taxonomy" id="68888"/>
    <lineage>
        <taxon>Eukaryota</taxon>
        <taxon>Metazoa</taxon>
        <taxon>Ecdysozoa</taxon>
        <taxon>Nematoda</taxon>
        <taxon>Enoplea</taxon>
        <taxon>Dorylaimia</taxon>
        <taxon>Trichinellida</taxon>
        <taxon>Trichuridae</taxon>
        <taxon>Trichuris</taxon>
    </lineage>
</organism>
<name>A0A085LLG0_9BILA</name>
<reference evidence="1 2" key="1">
    <citation type="journal article" date="2014" name="Nat. Genet.">
        <title>Genome and transcriptome of the porcine whipworm Trichuris suis.</title>
        <authorList>
            <person name="Jex A.R."/>
            <person name="Nejsum P."/>
            <person name="Schwarz E.M."/>
            <person name="Hu L."/>
            <person name="Young N.D."/>
            <person name="Hall R.S."/>
            <person name="Korhonen P.K."/>
            <person name="Liao S."/>
            <person name="Thamsborg S."/>
            <person name="Xia J."/>
            <person name="Xu P."/>
            <person name="Wang S."/>
            <person name="Scheerlinck J.P."/>
            <person name="Hofmann A."/>
            <person name="Sternberg P.W."/>
            <person name="Wang J."/>
            <person name="Gasser R.B."/>
        </authorList>
    </citation>
    <scope>NUCLEOTIDE SEQUENCE [LARGE SCALE GENOMIC DNA]</scope>
    <source>
        <strain evidence="1">DCEP-RM93M</strain>
    </source>
</reference>
<dbReference type="Proteomes" id="UP000030764">
    <property type="component" value="Unassembled WGS sequence"/>
</dbReference>
<dbReference type="EMBL" id="KL363424">
    <property type="protein sequence ID" value="KFD45806.1"/>
    <property type="molecule type" value="Genomic_DNA"/>
</dbReference>
<accession>A0A085LLG0</accession>
<evidence type="ECO:0000313" key="2">
    <source>
        <dbReference type="Proteomes" id="UP000030764"/>
    </source>
</evidence>
<evidence type="ECO:0000313" key="1">
    <source>
        <dbReference type="EMBL" id="KFD45806.1"/>
    </source>
</evidence>
<protein>
    <submittedName>
        <fullName evidence="1">Uncharacterized protein</fullName>
    </submittedName>
</protein>
<keyword evidence="2" id="KW-1185">Reference proteome</keyword>
<dbReference type="AlphaFoldDB" id="A0A085LLG0"/>
<proteinExistence type="predicted"/>